<evidence type="ECO:0000313" key="3">
    <source>
        <dbReference type="Proteomes" id="UP000734854"/>
    </source>
</evidence>
<protein>
    <submittedName>
        <fullName evidence="2">Uncharacterized protein</fullName>
    </submittedName>
</protein>
<evidence type="ECO:0000313" key="2">
    <source>
        <dbReference type="EMBL" id="KAG6525552.1"/>
    </source>
</evidence>
<evidence type="ECO:0000256" key="1">
    <source>
        <dbReference type="SAM" id="MobiDB-lite"/>
    </source>
</evidence>
<feature type="region of interest" description="Disordered" evidence="1">
    <location>
        <begin position="73"/>
        <end position="95"/>
    </location>
</feature>
<proteinExistence type="predicted"/>
<gene>
    <name evidence="2" type="ORF">ZIOFF_015514</name>
</gene>
<reference evidence="2 3" key="1">
    <citation type="submission" date="2020-08" db="EMBL/GenBank/DDBJ databases">
        <title>Plant Genome Project.</title>
        <authorList>
            <person name="Zhang R.-G."/>
        </authorList>
    </citation>
    <scope>NUCLEOTIDE SEQUENCE [LARGE SCALE GENOMIC DNA]</scope>
    <source>
        <tissue evidence="2">Rhizome</tissue>
    </source>
</reference>
<comment type="caution">
    <text evidence="2">The sequence shown here is derived from an EMBL/GenBank/DDBJ whole genome shotgun (WGS) entry which is preliminary data.</text>
</comment>
<keyword evidence="3" id="KW-1185">Reference proteome</keyword>
<sequence>MFLSSSLRSFSLRDKEELSFPLCSKEGGSSSLSIASKETLLPSLQQERRSSSSLFAASKEELKGSPKFHISYTNRIPTSIGRANQPPTDRMSPSCASVREATIHRLMRHRPPHVRPHTK</sequence>
<name>A0A8J5HIW9_ZINOF</name>
<feature type="compositionally biased region" description="Polar residues" evidence="1">
    <location>
        <begin position="73"/>
        <end position="87"/>
    </location>
</feature>
<accession>A0A8J5HIW9</accession>
<dbReference type="AlphaFoldDB" id="A0A8J5HIW9"/>
<organism evidence="2 3">
    <name type="scientific">Zingiber officinale</name>
    <name type="common">Ginger</name>
    <name type="synonym">Amomum zingiber</name>
    <dbReference type="NCBI Taxonomy" id="94328"/>
    <lineage>
        <taxon>Eukaryota</taxon>
        <taxon>Viridiplantae</taxon>
        <taxon>Streptophyta</taxon>
        <taxon>Embryophyta</taxon>
        <taxon>Tracheophyta</taxon>
        <taxon>Spermatophyta</taxon>
        <taxon>Magnoliopsida</taxon>
        <taxon>Liliopsida</taxon>
        <taxon>Zingiberales</taxon>
        <taxon>Zingiberaceae</taxon>
        <taxon>Zingiber</taxon>
    </lineage>
</organism>
<dbReference type="Proteomes" id="UP000734854">
    <property type="component" value="Unassembled WGS sequence"/>
</dbReference>
<dbReference type="EMBL" id="JACMSC010000004">
    <property type="protein sequence ID" value="KAG6525552.1"/>
    <property type="molecule type" value="Genomic_DNA"/>
</dbReference>